<reference evidence="2" key="1">
    <citation type="submission" date="2021-01" db="EMBL/GenBank/DDBJ databases">
        <title>Phytophthora aleatoria, a newly-described species from Pinus radiata is distinct from Phytophthora cactorum isolates based on comparative genomics.</title>
        <authorList>
            <person name="Mcdougal R."/>
            <person name="Panda P."/>
            <person name="Williams N."/>
            <person name="Studholme D.J."/>
        </authorList>
    </citation>
    <scope>NUCLEOTIDE SEQUENCE</scope>
    <source>
        <strain evidence="2">NZFS 3830</strain>
    </source>
</reference>
<evidence type="ECO:0000313" key="2">
    <source>
        <dbReference type="EMBL" id="KAG6951678.1"/>
    </source>
</evidence>
<feature type="compositionally biased region" description="Basic and acidic residues" evidence="1">
    <location>
        <begin position="1"/>
        <end position="11"/>
    </location>
</feature>
<evidence type="ECO:0000313" key="3">
    <source>
        <dbReference type="Proteomes" id="UP000688947"/>
    </source>
</evidence>
<protein>
    <recommendedName>
        <fullName evidence="4">Armadillo-type fold</fullName>
    </recommendedName>
</protein>
<feature type="region of interest" description="Disordered" evidence="1">
    <location>
        <begin position="330"/>
        <end position="360"/>
    </location>
</feature>
<accession>A0A8T1U1U1</accession>
<feature type="region of interest" description="Disordered" evidence="1">
    <location>
        <begin position="284"/>
        <end position="303"/>
    </location>
</feature>
<name>A0A8T1U1U1_9STRA</name>
<dbReference type="VEuPathDB" id="FungiDB:PC110_g22333"/>
<feature type="region of interest" description="Disordered" evidence="1">
    <location>
        <begin position="1"/>
        <end position="62"/>
    </location>
</feature>
<gene>
    <name evidence="2" type="ORF">JG687_00013466</name>
</gene>
<organism evidence="2 3">
    <name type="scientific">Phytophthora cactorum</name>
    <dbReference type="NCBI Taxonomy" id="29920"/>
    <lineage>
        <taxon>Eukaryota</taxon>
        <taxon>Sar</taxon>
        <taxon>Stramenopiles</taxon>
        <taxon>Oomycota</taxon>
        <taxon>Peronosporomycetes</taxon>
        <taxon>Peronosporales</taxon>
        <taxon>Peronosporaceae</taxon>
        <taxon>Phytophthora</taxon>
    </lineage>
</organism>
<proteinExistence type="predicted"/>
<comment type="caution">
    <text evidence="2">The sequence shown here is derived from an EMBL/GenBank/DDBJ whole genome shotgun (WGS) entry which is preliminary data.</text>
</comment>
<dbReference type="OrthoDB" id="79761at2759"/>
<sequence>MRNRVSEDKTPAPKTENQRTTQRRARTAESTKGRQLSPHTARATQKPPAAASSRRQRDLSDSVIQTQTQVTEILEAITSIEADAVAVKNSLSLLLRVIRSAPQITAECIHEQKGELLLLDTIQTHSSHAVLLCYGCVLMRKLCHLSVESVELFVQHGIIPTVAQALLSFPEDAILQASACGCLAVLTQTSDASKNEMLAMNDPSILRLVLASLEIHREYSNLTRQLQVESENPSTAESNEVVDVVGQPVDGVSGSTREDEAAVAVDNIFENKAAVQYEGVAEVSVETEVSETPEESTQPEAAVAGVEEEAVVAEVRDAVEQALQAVSEAASETAAEAVPMGESAETETETAKTSEAETPDAADAADVMDLAAVAEALVSAVECAALAAVAKETVAAIVEEVAVDVSVETEALQAVSEAASETAAEAVTRTKGSLTTVMTDWTVSTEPTDFIAEAKLLFDVDVISVSKKDKKDRVVALKELSPEGPDDAELETEVAATAQELVNAVEAQATPSHVVSAAAVTSAVIGTLLGLIDTVELELEGSDDWDTAAMIHPALEEAENVTTHLSPRDAAKEEQAGSTTTPLKLDVNTAVQSSPYRKAQEDVLPELSDDAVRDADFVELIRLPEPSPAELSAAAVGVAVVGALLDVIDALDIDL</sequence>
<dbReference type="VEuPathDB" id="FungiDB:PC110_g20572"/>
<dbReference type="AlphaFoldDB" id="A0A8T1U1U1"/>
<dbReference type="EMBL" id="JAENGZ010000989">
    <property type="protein sequence ID" value="KAG6951678.1"/>
    <property type="molecule type" value="Genomic_DNA"/>
</dbReference>
<evidence type="ECO:0008006" key="4">
    <source>
        <dbReference type="Google" id="ProtNLM"/>
    </source>
</evidence>
<dbReference type="Proteomes" id="UP000688947">
    <property type="component" value="Unassembled WGS sequence"/>
</dbReference>
<evidence type="ECO:0000256" key="1">
    <source>
        <dbReference type="SAM" id="MobiDB-lite"/>
    </source>
</evidence>